<accession>A0A151RYC0</accession>
<dbReference type="EMBL" id="KQ483523">
    <property type="protein sequence ID" value="KYP47555.1"/>
    <property type="molecule type" value="Genomic_DNA"/>
</dbReference>
<protein>
    <recommendedName>
        <fullName evidence="4">DUF761 domain-containing protein</fullName>
    </recommendedName>
</protein>
<name>A0A151RYC0_CAJCA</name>
<feature type="compositionally biased region" description="Polar residues" evidence="1">
    <location>
        <begin position="1"/>
        <end position="18"/>
    </location>
</feature>
<dbReference type="InterPro" id="IPR008480">
    <property type="entry name" value="DUF761_pln"/>
</dbReference>
<dbReference type="OMA" id="YFDGDEQ"/>
<evidence type="ECO:0000313" key="2">
    <source>
        <dbReference type="EMBL" id="KYP47555.1"/>
    </source>
</evidence>
<feature type="compositionally biased region" description="Basic and acidic residues" evidence="1">
    <location>
        <begin position="47"/>
        <end position="56"/>
    </location>
</feature>
<evidence type="ECO:0000256" key="1">
    <source>
        <dbReference type="SAM" id="MobiDB-lite"/>
    </source>
</evidence>
<dbReference type="PANTHER" id="PTHR36378:SF1">
    <property type="entry name" value="COTTON FIBER PROTEIN"/>
    <property type="match status" value="1"/>
</dbReference>
<reference evidence="2" key="1">
    <citation type="journal article" date="2012" name="Nat. Biotechnol.">
        <title>Draft genome sequence of pigeonpea (Cajanus cajan), an orphan legume crop of resource-poor farmers.</title>
        <authorList>
            <person name="Varshney R.K."/>
            <person name="Chen W."/>
            <person name="Li Y."/>
            <person name="Bharti A.K."/>
            <person name="Saxena R.K."/>
            <person name="Schlueter J.A."/>
            <person name="Donoghue M.T."/>
            <person name="Azam S."/>
            <person name="Fan G."/>
            <person name="Whaley A.M."/>
            <person name="Farmer A.D."/>
            <person name="Sheridan J."/>
            <person name="Iwata A."/>
            <person name="Tuteja R."/>
            <person name="Penmetsa R.V."/>
            <person name="Wu W."/>
            <person name="Upadhyaya H.D."/>
            <person name="Yang S.P."/>
            <person name="Shah T."/>
            <person name="Saxena K.B."/>
            <person name="Michael T."/>
            <person name="McCombie W.R."/>
            <person name="Yang B."/>
            <person name="Zhang G."/>
            <person name="Yang H."/>
            <person name="Wang J."/>
            <person name="Spillane C."/>
            <person name="Cook D.R."/>
            <person name="May G.D."/>
            <person name="Xu X."/>
            <person name="Jackson S.A."/>
        </authorList>
    </citation>
    <scope>NUCLEOTIDE SEQUENCE [LARGE SCALE GENOMIC DNA]</scope>
</reference>
<dbReference type="Gramene" id="C.cajan_28139.t">
    <property type="protein sequence ID" value="C.cajan_28139.t.cds1"/>
    <property type="gene ID" value="C.cajan_28139"/>
</dbReference>
<organism evidence="2 3">
    <name type="scientific">Cajanus cajan</name>
    <name type="common">Pigeon pea</name>
    <name type="synonym">Cajanus indicus</name>
    <dbReference type="NCBI Taxonomy" id="3821"/>
    <lineage>
        <taxon>Eukaryota</taxon>
        <taxon>Viridiplantae</taxon>
        <taxon>Streptophyta</taxon>
        <taxon>Embryophyta</taxon>
        <taxon>Tracheophyta</taxon>
        <taxon>Spermatophyta</taxon>
        <taxon>Magnoliopsida</taxon>
        <taxon>eudicotyledons</taxon>
        <taxon>Gunneridae</taxon>
        <taxon>Pentapetalae</taxon>
        <taxon>rosids</taxon>
        <taxon>fabids</taxon>
        <taxon>Fabales</taxon>
        <taxon>Fabaceae</taxon>
        <taxon>Papilionoideae</taxon>
        <taxon>50 kb inversion clade</taxon>
        <taxon>NPAAA clade</taxon>
        <taxon>indigoferoid/millettioid clade</taxon>
        <taxon>Phaseoleae</taxon>
        <taxon>Cajanus</taxon>
    </lineage>
</organism>
<dbReference type="STRING" id="3821.A0A151RYC0"/>
<dbReference type="Proteomes" id="UP000075243">
    <property type="component" value="Unassembled WGS sequence"/>
</dbReference>
<evidence type="ECO:0000313" key="3">
    <source>
        <dbReference type="Proteomes" id="UP000075243"/>
    </source>
</evidence>
<keyword evidence="3" id="KW-1185">Reference proteome</keyword>
<sequence length="103" mass="11717">MRPLHLQSTRSPRATPVQSPSAAAEEPYSPSPPSSRYASAEGLNELVKSEEEKESREEDGDGDEMIDSKAEEFIAQFYQQMRLQRFDSMDRDYIERSNRSLGS</sequence>
<dbReference type="AlphaFoldDB" id="A0A151RYC0"/>
<proteinExistence type="predicted"/>
<dbReference type="Pfam" id="PF05553">
    <property type="entry name" value="DUF761"/>
    <property type="match status" value="1"/>
</dbReference>
<dbReference type="PANTHER" id="PTHR36378">
    <property type="entry name" value="COTTON FIBER PROTEIN"/>
    <property type="match status" value="1"/>
</dbReference>
<evidence type="ECO:0008006" key="4">
    <source>
        <dbReference type="Google" id="ProtNLM"/>
    </source>
</evidence>
<feature type="compositionally biased region" description="Low complexity" evidence="1">
    <location>
        <begin position="19"/>
        <end position="41"/>
    </location>
</feature>
<gene>
    <name evidence="2" type="ORF">KK1_030750</name>
</gene>
<feature type="region of interest" description="Disordered" evidence="1">
    <location>
        <begin position="1"/>
        <end position="69"/>
    </location>
</feature>